<keyword evidence="2" id="KW-0812">Transmembrane</keyword>
<feature type="transmembrane region" description="Helical" evidence="2">
    <location>
        <begin position="37"/>
        <end position="55"/>
    </location>
</feature>
<keyword evidence="2" id="KW-1133">Transmembrane helix</keyword>
<protein>
    <submittedName>
        <fullName evidence="3">Uncharacterized protein</fullName>
    </submittedName>
</protein>
<dbReference type="InterPro" id="IPR005133">
    <property type="entry name" value="PhaG_MnhG_YufB"/>
</dbReference>
<dbReference type="EMBL" id="BAABAS010000004">
    <property type="protein sequence ID" value="GAA4226580.1"/>
    <property type="molecule type" value="Genomic_DNA"/>
</dbReference>
<comment type="caution">
    <text evidence="3">The sequence shown here is derived from an EMBL/GenBank/DDBJ whole genome shotgun (WGS) entry which is preliminary data.</text>
</comment>
<dbReference type="RefSeq" id="WP_344891037.1">
    <property type="nucleotide sequence ID" value="NZ_BAABAS010000004.1"/>
</dbReference>
<feature type="transmembrane region" description="Helical" evidence="2">
    <location>
        <begin position="123"/>
        <end position="142"/>
    </location>
</feature>
<evidence type="ECO:0000256" key="1">
    <source>
        <dbReference type="SAM" id="MobiDB-lite"/>
    </source>
</evidence>
<gene>
    <name evidence="3" type="ORF">GCM10022254_12030</name>
</gene>
<feature type="transmembrane region" description="Helical" evidence="2">
    <location>
        <begin position="180"/>
        <end position="203"/>
    </location>
</feature>
<dbReference type="Pfam" id="PF03334">
    <property type="entry name" value="PhaG_MnhG_YufB"/>
    <property type="match status" value="1"/>
</dbReference>
<accession>A0ABP8BUI9</accession>
<evidence type="ECO:0000313" key="3">
    <source>
        <dbReference type="EMBL" id="GAA4226580.1"/>
    </source>
</evidence>
<keyword evidence="2" id="KW-0472">Membrane</keyword>
<feature type="transmembrane region" description="Helical" evidence="2">
    <location>
        <begin position="67"/>
        <end position="89"/>
    </location>
</feature>
<keyword evidence="4" id="KW-1185">Reference proteome</keyword>
<proteinExistence type="predicted"/>
<feature type="transmembrane region" description="Helical" evidence="2">
    <location>
        <begin position="6"/>
        <end position="25"/>
    </location>
</feature>
<evidence type="ECO:0000313" key="4">
    <source>
        <dbReference type="Proteomes" id="UP001501710"/>
    </source>
</evidence>
<name>A0ABP8BUI9_9ACTN</name>
<organism evidence="3 4">
    <name type="scientific">Actinomadura meridiana</name>
    <dbReference type="NCBI Taxonomy" id="559626"/>
    <lineage>
        <taxon>Bacteria</taxon>
        <taxon>Bacillati</taxon>
        <taxon>Actinomycetota</taxon>
        <taxon>Actinomycetes</taxon>
        <taxon>Streptosporangiales</taxon>
        <taxon>Thermomonosporaceae</taxon>
        <taxon>Actinomadura</taxon>
    </lineage>
</organism>
<dbReference type="Proteomes" id="UP001501710">
    <property type="component" value="Unassembled WGS sequence"/>
</dbReference>
<sequence>MTADLIADVLIWAGTAVAVAAALRLPFTRGAAARLHTVAPVTALAAPLLIAGVAVRPWSSWHDVAKLAVIAVLLAATGPATVVTAGQAAERSERSERADRTGAEPGTGHEDPETRVTLRTLPWTMLAPGIGLLAAGLLAGLMPGGPVARAAATFADRDHYAALVLGGHLAHPRPTPADPWTLPGLAGAALTVLLAVAVAFLAVHRRPVRPPLSGLVPVARAAAGRLHALHSGHIGDYAAWLTVGVAVLAVLTTRF</sequence>
<evidence type="ECO:0000256" key="2">
    <source>
        <dbReference type="SAM" id="Phobius"/>
    </source>
</evidence>
<feature type="compositionally biased region" description="Basic and acidic residues" evidence="1">
    <location>
        <begin position="90"/>
        <end position="115"/>
    </location>
</feature>
<feature type="region of interest" description="Disordered" evidence="1">
    <location>
        <begin position="84"/>
        <end position="115"/>
    </location>
</feature>
<reference evidence="4" key="1">
    <citation type="journal article" date="2019" name="Int. J. Syst. Evol. Microbiol.">
        <title>The Global Catalogue of Microorganisms (GCM) 10K type strain sequencing project: providing services to taxonomists for standard genome sequencing and annotation.</title>
        <authorList>
            <consortium name="The Broad Institute Genomics Platform"/>
            <consortium name="The Broad Institute Genome Sequencing Center for Infectious Disease"/>
            <person name="Wu L."/>
            <person name="Ma J."/>
        </authorList>
    </citation>
    <scope>NUCLEOTIDE SEQUENCE [LARGE SCALE GENOMIC DNA]</scope>
    <source>
        <strain evidence="4">JCM 17440</strain>
    </source>
</reference>